<dbReference type="PANTHER" id="PTHR21716">
    <property type="entry name" value="TRANSMEMBRANE PROTEIN"/>
    <property type="match status" value="1"/>
</dbReference>
<sequence>MGESRFIKYLKIFINLLFAVIVVLCLVIIVPKLLGFFLPFVIGWIVAMIANPLVKFLESKVKLLRKHSSAIIIIVVIAAIVGTLYLIVSVLIKESKQLAKDLPAIIEQVEVQIDNISVKIRDINNDMPKPVQKFVDNLLDRINKNLMNFEPSGDLLTFSGASNLAQNIAEFFLTFIITILSAYFFIIKRDELMEGFKKFFPNSVIEGWNLIYNNFTKAVGGYFKAQLKIMFVLTIIMIVGFEILKVSYSVLLALGIAFLDFLPVFGTGAVLWPWALVDMLSGNYFRAIGLVIIYLICQITKQVLQPKMVGDSIGLSPLSTLIFLYIGYKLYGVLGMILGVPVGMVIVNLYRVGTFDRLIRGFKIIIHDINEFRKF</sequence>
<dbReference type="EMBL" id="CVTD020000007">
    <property type="protein sequence ID" value="CRZ33374.1"/>
    <property type="molecule type" value="Genomic_DNA"/>
</dbReference>
<evidence type="ECO:0000256" key="4">
    <source>
        <dbReference type="ARBA" id="ARBA00022989"/>
    </source>
</evidence>
<dbReference type="InterPro" id="IPR014227">
    <property type="entry name" value="YtvI-like"/>
</dbReference>
<dbReference type="GO" id="GO:0016020">
    <property type="term" value="C:membrane"/>
    <property type="evidence" value="ECO:0007669"/>
    <property type="project" value="UniProtKB-SubCell"/>
</dbReference>
<dbReference type="GO" id="GO:0055085">
    <property type="term" value="P:transmembrane transport"/>
    <property type="evidence" value="ECO:0007669"/>
    <property type="project" value="TreeGrafter"/>
</dbReference>
<evidence type="ECO:0000256" key="6">
    <source>
        <dbReference type="SAM" id="Phobius"/>
    </source>
</evidence>
<evidence type="ECO:0000256" key="1">
    <source>
        <dbReference type="ARBA" id="ARBA00004141"/>
    </source>
</evidence>
<dbReference type="RefSeq" id="WP_103201561.1">
    <property type="nucleotide sequence ID" value="NZ_CVTD020000007.1"/>
</dbReference>
<comment type="subcellular location">
    <subcellularLocation>
        <location evidence="1">Membrane</location>
        <topology evidence="1">Multi-pass membrane protein</topology>
    </subcellularLocation>
</comment>
<feature type="transmembrane region" description="Helical" evidence="6">
    <location>
        <begin position="36"/>
        <end position="57"/>
    </location>
</feature>
<evidence type="ECO:0000256" key="2">
    <source>
        <dbReference type="ARBA" id="ARBA00009773"/>
    </source>
</evidence>
<keyword evidence="3 6" id="KW-0812">Transmembrane</keyword>
<evidence type="ECO:0000256" key="5">
    <source>
        <dbReference type="ARBA" id="ARBA00023136"/>
    </source>
</evidence>
<dbReference type="PANTHER" id="PTHR21716:SF68">
    <property type="entry name" value="TRANSPORT PROTEIN YTVI-RELATED"/>
    <property type="match status" value="1"/>
</dbReference>
<accession>A0A0H5SD72</accession>
<keyword evidence="5 6" id="KW-0472">Membrane</keyword>
<protein>
    <submittedName>
        <fullName evidence="7">Putative membrane protein</fullName>
    </submittedName>
</protein>
<comment type="similarity">
    <text evidence="2">Belongs to the autoinducer-2 exporter (AI-2E) (TC 2.A.86) family.</text>
</comment>
<dbReference type="NCBIfam" id="TIGR02872">
    <property type="entry name" value="spore_ytvI"/>
    <property type="match status" value="1"/>
</dbReference>
<feature type="transmembrane region" description="Helical" evidence="6">
    <location>
        <begin position="168"/>
        <end position="187"/>
    </location>
</feature>
<evidence type="ECO:0000256" key="3">
    <source>
        <dbReference type="ARBA" id="ARBA00022692"/>
    </source>
</evidence>
<feature type="transmembrane region" description="Helical" evidence="6">
    <location>
        <begin position="12"/>
        <end position="30"/>
    </location>
</feature>
<keyword evidence="4 6" id="KW-1133">Transmembrane helix</keyword>
<gene>
    <name evidence="7" type="ORF">HHT355_0160</name>
</gene>
<feature type="transmembrane region" description="Helical" evidence="6">
    <location>
        <begin position="332"/>
        <end position="350"/>
    </location>
</feature>
<dbReference type="InterPro" id="IPR002549">
    <property type="entry name" value="AI-2E-like"/>
</dbReference>
<feature type="transmembrane region" description="Helical" evidence="6">
    <location>
        <begin position="271"/>
        <end position="296"/>
    </location>
</feature>
<keyword evidence="8" id="KW-1185">Reference proteome</keyword>
<dbReference type="AlphaFoldDB" id="A0A0H5SD72"/>
<name>A0A0H5SD72_HERHM</name>
<dbReference type="Pfam" id="PF01594">
    <property type="entry name" value="AI-2E_transport"/>
    <property type="match status" value="1"/>
</dbReference>
<feature type="transmembrane region" description="Helical" evidence="6">
    <location>
        <begin position="69"/>
        <end position="92"/>
    </location>
</feature>
<evidence type="ECO:0000313" key="7">
    <source>
        <dbReference type="EMBL" id="CRZ33374.1"/>
    </source>
</evidence>
<proteinExistence type="inferred from homology"/>
<dbReference type="Proteomes" id="UP000236497">
    <property type="component" value="Unassembled WGS sequence"/>
</dbReference>
<dbReference type="OrthoDB" id="9774361at2"/>
<evidence type="ECO:0000313" key="8">
    <source>
        <dbReference type="Proteomes" id="UP000236497"/>
    </source>
</evidence>
<organism evidence="7 8">
    <name type="scientific">Herbinix hemicellulosilytica</name>
    <dbReference type="NCBI Taxonomy" id="1564487"/>
    <lineage>
        <taxon>Bacteria</taxon>
        <taxon>Bacillati</taxon>
        <taxon>Bacillota</taxon>
        <taxon>Clostridia</taxon>
        <taxon>Lachnospirales</taxon>
        <taxon>Lachnospiraceae</taxon>
        <taxon>Herbinix</taxon>
    </lineage>
</organism>
<reference evidence="7 8" key="1">
    <citation type="submission" date="2015-06" db="EMBL/GenBank/DDBJ databases">
        <authorList>
            <person name="Wibberg Daniel"/>
        </authorList>
    </citation>
    <scope>NUCLEOTIDE SEQUENCE [LARGE SCALE GENOMIC DNA]</scope>
    <source>
        <strain evidence="7 8">T3/55T</strain>
    </source>
</reference>